<proteinExistence type="predicted"/>
<evidence type="ECO:0000313" key="1">
    <source>
        <dbReference type="Proteomes" id="UP000095280"/>
    </source>
</evidence>
<protein>
    <submittedName>
        <fullName evidence="2">Transposase</fullName>
    </submittedName>
</protein>
<name>A0A1I8HYH3_9PLAT</name>
<dbReference type="AlphaFoldDB" id="A0A1I8HYH3"/>
<keyword evidence="1" id="KW-1185">Reference proteome</keyword>
<evidence type="ECO:0000313" key="2">
    <source>
        <dbReference type="WBParaSite" id="maker-uti_cns_0008882-snap-gene-0.4-mRNA-1"/>
    </source>
</evidence>
<accession>A0A1I8HYH3</accession>
<sequence>HGCISLPGAGRRLNQGEIRAWHKQEYKTRVPDQETQAESTAKPLLSEALKCQQFSALRPFCAASAAATSCLSDHRMLLNATDDKNIEFRPAKSGEIRVGEHNLLQLATEVCVG</sequence>
<dbReference type="Proteomes" id="UP000095280">
    <property type="component" value="Unplaced"/>
</dbReference>
<reference evidence="2" key="1">
    <citation type="submission" date="2016-11" db="UniProtKB">
        <authorList>
            <consortium name="WormBaseParasite"/>
        </authorList>
    </citation>
    <scope>IDENTIFICATION</scope>
</reference>
<dbReference type="WBParaSite" id="maker-uti_cns_0008882-snap-gene-0.4-mRNA-1">
    <property type="protein sequence ID" value="maker-uti_cns_0008882-snap-gene-0.4-mRNA-1"/>
    <property type="gene ID" value="maker-uti_cns_0008882-snap-gene-0.4"/>
</dbReference>
<organism evidence="1 2">
    <name type="scientific">Macrostomum lignano</name>
    <dbReference type="NCBI Taxonomy" id="282301"/>
    <lineage>
        <taxon>Eukaryota</taxon>
        <taxon>Metazoa</taxon>
        <taxon>Spiralia</taxon>
        <taxon>Lophotrochozoa</taxon>
        <taxon>Platyhelminthes</taxon>
        <taxon>Rhabditophora</taxon>
        <taxon>Macrostomorpha</taxon>
        <taxon>Macrostomida</taxon>
        <taxon>Macrostomidae</taxon>
        <taxon>Macrostomum</taxon>
    </lineage>
</organism>